<dbReference type="Gene3D" id="3.40.50.720">
    <property type="entry name" value="NAD(P)-binding Rossmann-like Domain"/>
    <property type="match status" value="1"/>
</dbReference>
<dbReference type="SUPFAM" id="SSF51735">
    <property type="entry name" value="NAD(P)-binding Rossmann-fold domains"/>
    <property type="match status" value="1"/>
</dbReference>
<protein>
    <submittedName>
        <fullName evidence="3">SDR family oxidoreductase</fullName>
    </submittedName>
</protein>
<accession>A0A927GUG7</accession>
<dbReference type="FunFam" id="3.40.50.720:FF:000084">
    <property type="entry name" value="Short-chain dehydrogenase reductase"/>
    <property type="match status" value="1"/>
</dbReference>
<evidence type="ECO:0000256" key="2">
    <source>
        <dbReference type="ARBA" id="ARBA00023002"/>
    </source>
</evidence>
<organism evidence="3 4">
    <name type="scientific">Paenibacillus sabuli</name>
    <dbReference type="NCBI Taxonomy" id="2772509"/>
    <lineage>
        <taxon>Bacteria</taxon>
        <taxon>Bacillati</taxon>
        <taxon>Bacillota</taxon>
        <taxon>Bacilli</taxon>
        <taxon>Bacillales</taxon>
        <taxon>Paenibacillaceae</taxon>
        <taxon>Paenibacillus</taxon>
    </lineage>
</organism>
<keyword evidence="4" id="KW-1185">Reference proteome</keyword>
<dbReference type="AlphaFoldDB" id="A0A927GUG7"/>
<reference evidence="3" key="1">
    <citation type="submission" date="2020-09" db="EMBL/GenBank/DDBJ databases">
        <title>A novel bacterium of genus Paenibacillus, isolated from South China Sea.</title>
        <authorList>
            <person name="Huang H."/>
            <person name="Mo K."/>
            <person name="Hu Y."/>
        </authorList>
    </citation>
    <scope>NUCLEOTIDE SEQUENCE</scope>
    <source>
        <strain evidence="3">IB182496</strain>
    </source>
</reference>
<dbReference type="EMBL" id="JACXIZ010000087">
    <property type="protein sequence ID" value="MBD2848658.1"/>
    <property type="molecule type" value="Genomic_DNA"/>
</dbReference>
<keyword evidence="2" id="KW-0560">Oxidoreductase</keyword>
<dbReference type="PANTHER" id="PTHR42760">
    <property type="entry name" value="SHORT-CHAIN DEHYDROGENASES/REDUCTASES FAMILY MEMBER"/>
    <property type="match status" value="1"/>
</dbReference>
<comment type="caution">
    <text evidence="3">The sequence shown here is derived from an EMBL/GenBank/DDBJ whole genome shotgun (WGS) entry which is preliminary data.</text>
</comment>
<evidence type="ECO:0000313" key="4">
    <source>
        <dbReference type="Proteomes" id="UP000621560"/>
    </source>
</evidence>
<gene>
    <name evidence="3" type="ORF">IDH44_26100</name>
</gene>
<sequence>MSRGLFALEGEAVVITGGSGYLGQAMAQAYAAHGASVVTADIREEEAAASPQREWIYCDVSSTASIREMLAQAERRFGKITVLVNNATIGAGYGGRMEDMPDADWHKGLDGAVGTAFRCTREAVPYLKRAGGGAIINIASMYGIVSPDPGVYGDSGSNNPVNYGAGKAGVLQLTRYCAAHLAEHGIRVNSISPGPFPHSATRDSQPAFVERLEAKTMLGRIGRQHEIAGPAVFLASSAASYMTGANVAVDGGWTAW</sequence>
<dbReference type="RefSeq" id="WP_190921752.1">
    <property type="nucleotide sequence ID" value="NZ_JACXIZ010000087.1"/>
</dbReference>
<dbReference type="PRINTS" id="PR00080">
    <property type="entry name" value="SDRFAMILY"/>
</dbReference>
<dbReference type="Pfam" id="PF13561">
    <property type="entry name" value="adh_short_C2"/>
    <property type="match status" value="1"/>
</dbReference>
<dbReference type="PANTHER" id="PTHR42760:SF40">
    <property type="entry name" value="3-OXOACYL-[ACYL-CARRIER-PROTEIN] REDUCTASE, CHLOROPLASTIC"/>
    <property type="match status" value="1"/>
</dbReference>
<dbReference type="GO" id="GO:0016616">
    <property type="term" value="F:oxidoreductase activity, acting on the CH-OH group of donors, NAD or NADP as acceptor"/>
    <property type="evidence" value="ECO:0007669"/>
    <property type="project" value="TreeGrafter"/>
</dbReference>
<dbReference type="PRINTS" id="PR00081">
    <property type="entry name" value="GDHRDH"/>
</dbReference>
<evidence type="ECO:0000256" key="1">
    <source>
        <dbReference type="ARBA" id="ARBA00006484"/>
    </source>
</evidence>
<dbReference type="InterPro" id="IPR002347">
    <property type="entry name" value="SDR_fam"/>
</dbReference>
<dbReference type="InterPro" id="IPR036291">
    <property type="entry name" value="NAD(P)-bd_dom_sf"/>
</dbReference>
<proteinExistence type="inferred from homology"/>
<evidence type="ECO:0000313" key="3">
    <source>
        <dbReference type="EMBL" id="MBD2848658.1"/>
    </source>
</evidence>
<dbReference type="Proteomes" id="UP000621560">
    <property type="component" value="Unassembled WGS sequence"/>
</dbReference>
<comment type="similarity">
    <text evidence="1">Belongs to the short-chain dehydrogenases/reductases (SDR) family.</text>
</comment>
<dbReference type="GO" id="GO:0008206">
    <property type="term" value="P:bile acid metabolic process"/>
    <property type="evidence" value="ECO:0007669"/>
    <property type="project" value="UniProtKB-ARBA"/>
</dbReference>
<dbReference type="GO" id="GO:0030497">
    <property type="term" value="P:fatty acid elongation"/>
    <property type="evidence" value="ECO:0007669"/>
    <property type="project" value="TreeGrafter"/>
</dbReference>
<name>A0A927GUG7_9BACL</name>